<keyword evidence="2" id="KW-0489">Methyltransferase</keyword>
<keyword evidence="2" id="KW-0808">Transferase</keyword>
<dbReference type="GO" id="GO:0008168">
    <property type="term" value="F:methyltransferase activity"/>
    <property type="evidence" value="ECO:0007669"/>
    <property type="project" value="UniProtKB-KW"/>
</dbReference>
<gene>
    <name evidence="2" type="ORF">ACFO5K_00940</name>
</gene>
<dbReference type="Pfam" id="PF13649">
    <property type="entry name" value="Methyltransf_25"/>
    <property type="match status" value="1"/>
</dbReference>
<comment type="caution">
    <text evidence="2">The sequence shown here is derived from an EMBL/GenBank/DDBJ whole genome shotgun (WGS) entry which is preliminary data.</text>
</comment>
<dbReference type="InterPro" id="IPR029063">
    <property type="entry name" value="SAM-dependent_MTases_sf"/>
</dbReference>
<name>A0ABV8VB36_9NOCA</name>
<sequence length="224" mass="24165">MSENQLLIPMFVHDGDTGLVIAGLRRYNVFTSVFFLGRHRSLLAELVTTAGASPGERALDIGCGPGKLVRALGAAVGPAGEAVGVDPSAAAIADSRRRDRAAHHRYERGPAQELPFADAEFDAVTCTFVMHHIPEQHREAALAQMWRVVRPGGRVLLADAAPAPWLRRVLRPLLGGGDPFAGVDIRRYTEGLRAVGFTDLTYHRSRYQTGILTGVKPAITTAHS</sequence>
<reference evidence="3" key="1">
    <citation type="journal article" date="2019" name="Int. J. Syst. Evol. Microbiol.">
        <title>The Global Catalogue of Microorganisms (GCM) 10K type strain sequencing project: providing services to taxonomists for standard genome sequencing and annotation.</title>
        <authorList>
            <consortium name="The Broad Institute Genomics Platform"/>
            <consortium name="The Broad Institute Genome Sequencing Center for Infectious Disease"/>
            <person name="Wu L."/>
            <person name="Ma J."/>
        </authorList>
    </citation>
    <scope>NUCLEOTIDE SEQUENCE [LARGE SCALE GENOMIC DNA]</scope>
    <source>
        <strain evidence="3">IBRC-M 10490</strain>
    </source>
</reference>
<dbReference type="GO" id="GO:0032259">
    <property type="term" value="P:methylation"/>
    <property type="evidence" value="ECO:0007669"/>
    <property type="project" value="UniProtKB-KW"/>
</dbReference>
<dbReference type="EMBL" id="JBHSDL010000001">
    <property type="protein sequence ID" value="MFC4372649.1"/>
    <property type="molecule type" value="Genomic_DNA"/>
</dbReference>
<dbReference type="SUPFAM" id="SSF53335">
    <property type="entry name" value="S-adenosyl-L-methionine-dependent methyltransferases"/>
    <property type="match status" value="1"/>
</dbReference>
<evidence type="ECO:0000313" key="2">
    <source>
        <dbReference type="EMBL" id="MFC4372649.1"/>
    </source>
</evidence>
<dbReference type="Gene3D" id="3.40.50.150">
    <property type="entry name" value="Vaccinia Virus protein VP39"/>
    <property type="match status" value="1"/>
</dbReference>
<protein>
    <submittedName>
        <fullName evidence="2">Methyltransferase domain-containing protein</fullName>
    </submittedName>
</protein>
<proteinExistence type="predicted"/>
<dbReference type="Proteomes" id="UP001595844">
    <property type="component" value="Unassembled WGS sequence"/>
</dbReference>
<organism evidence="2 3">
    <name type="scientific">Nocardia halotolerans</name>
    <dbReference type="NCBI Taxonomy" id="1755878"/>
    <lineage>
        <taxon>Bacteria</taxon>
        <taxon>Bacillati</taxon>
        <taxon>Actinomycetota</taxon>
        <taxon>Actinomycetes</taxon>
        <taxon>Mycobacteriales</taxon>
        <taxon>Nocardiaceae</taxon>
        <taxon>Nocardia</taxon>
    </lineage>
</organism>
<evidence type="ECO:0000313" key="3">
    <source>
        <dbReference type="Proteomes" id="UP001595844"/>
    </source>
</evidence>
<dbReference type="RefSeq" id="WP_378555159.1">
    <property type="nucleotide sequence ID" value="NZ_JBHSDL010000001.1"/>
</dbReference>
<evidence type="ECO:0000259" key="1">
    <source>
        <dbReference type="Pfam" id="PF13649"/>
    </source>
</evidence>
<feature type="domain" description="Methyltransferase" evidence="1">
    <location>
        <begin position="59"/>
        <end position="153"/>
    </location>
</feature>
<dbReference type="PANTHER" id="PTHR43464">
    <property type="entry name" value="METHYLTRANSFERASE"/>
    <property type="match status" value="1"/>
</dbReference>
<accession>A0ABV8VB36</accession>
<dbReference type="InterPro" id="IPR041698">
    <property type="entry name" value="Methyltransf_25"/>
</dbReference>
<keyword evidence="3" id="KW-1185">Reference proteome</keyword>
<dbReference type="CDD" id="cd02440">
    <property type="entry name" value="AdoMet_MTases"/>
    <property type="match status" value="1"/>
</dbReference>
<dbReference type="PANTHER" id="PTHR43464:SF83">
    <property type="entry name" value="MALONYL-[ACYL-CARRIER PROTEIN] O-METHYLTRANSFERASE"/>
    <property type="match status" value="1"/>
</dbReference>